<dbReference type="PANTHER" id="PTHR30558">
    <property type="entry name" value="EXBD MEMBRANE COMPONENT OF PMF-DRIVEN MACROMOLECULE IMPORT SYSTEM"/>
    <property type="match status" value="1"/>
</dbReference>
<evidence type="ECO:0000256" key="8">
    <source>
        <dbReference type="SAM" id="Phobius"/>
    </source>
</evidence>
<comment type="subcellular location">
    <subcellularLocation>
        <location evidence="1">Cell membrane</location>
        <topology evidence="1">Single-pass membrane protein</topology>
    </subcellularLocation>
    <subcellularLocation>
        <location evidence="7">Cell membrane</location>
        <topology evidence="7">Single-pass type II membrane protein</topology>
    </subcellularLocation>
</comment>
<dbReference type="GO" id="GO:0005886">
    <property type="term" value="C:plasma membrane"/>
    <property type="evidence" value="ECO:0007669"/>
    <property type="project" value="UniProtKB-SubCell"/>
</dbReference>
<dbReference type="Proteomes" id="UP000032266">
    <property type="component" value="Chromosome"/>
</dbReference>
<keyword evidence="7" id="KW-0813">Transport</keyword>
<dbReference type="RefSeq" id="WP_044616469.1">
    <property type="nucleotide sequence ID" value="NZ_CP007142.1"/>
</dbReference>
<evidence type="ECO:0000256" key="4">
    <source>
        <dbReference type="ARBA" id="ARBA00022692"/>
    </source>
</evidence>
<keyword evidence="4 7" id="KW-0812">Transmembrane</keyword>
<comment type="similarity">
    <text evidence="2 7">Belongs to the ExbD/TolR family.</text>
</comment>
<keyword evidence="5 8" id="KW-1133">Transmembrane helix</keyword>
<dbReference type="PATRIC" id="fig|1445510.3.peg.1710"/>
<gene>
    <name evidence="9" type="ORF">YC6258_01746</name>
</gene>
<evidence type="ECO:0000256" key="2">
    <source>
        <dbReference type="ARBA" id="ARBA00005811"/>
    </source>
</evidence>
<evidence type="ECO:0000313" key="9">
    <source>
        <dbReference type="EMBL" id="AJQ93790.1"/>
    </source>
</evidence>
<organism evidence="9 10">
    <name type="scientific">Gynuella sunshinyii YC6258</name>
    <dbReference type="NCBI Taxonomy" id="1445510"/>
    <lineage>
        <taxon>Bacteria</taxon>
        <taxon>Pseudomonadati</taxon>
        <taxon>Pseudomonadota</taxon>
        <taxon>Gammaproteobacteria</taxon>
        <taxon>Oceanospirillales</taxon>
        <taxon>Saccharospirillaceae</taxon>
        <taxon>Gynuella</taxon>
    </lineage>
</organism>
<evidence type="ECO:0000256" key="1">
    <source>
        <dbReference type="ARBA" id="ARBA00004162"/>
    </source>
</evidence>
<keyword evidence="10" id="KW-1185">Reference proteome</keyword>
<proteinExistence type="inferred from homology"/>
<evidence type="ECO:0000313" key="10">
    <source>
        <dbReference type="Proteomes" id="UP000032266"/>
    </source>
</evidence>
<dbReference type="STRING" id="1445510.YC6258_01746"/>
<dbReference type="GO" id="GO:0022857">
    <property type="term" value="F:transmembrane transporter activity"/>
    <property type="evidence" value="ECO:0007669"/>
    <property type="project" value="InterPro"/>
</dbReference>
<accession>A0A0C5V2S9</accession>
<dbReference type="Pfam" id="PF02472">
    <property type="entry name" value="ExbD"/>
    <property type="match status" value="1"/>
</dbReference>
<evidence type="ECO:0000256" key="7">
    <source>
        <dbReference type="RuleBase" id="RU003879"/>
    </source>
</evidence>
<evidence type="ECO:0000256" key="3">
    <source>
        <dbReference type="ARBA" id="ARBA00022475"/>
    </source>
</evidence>
<keyword evidence="7" id="KW-0653">Protein transport</keyword>
<dbReference type="AlphaFoldDB" id="A0A0C5V2S9"/>
<dbReference type="GO" id="GO:0015031">
    <property type="term" value="P:protein transport"/>
    <property type="evidence" value="ECO:0007669"/>
    <property type="project" value="UniProtKB-KW"/>
</dbReference>
<sequence>MELGYRARKASISLTPLIDVVFILLLFFMLSSRFQLDQGIALKLPAQNRTAPVNNDDIKPLRVQVDRFGLLHTEDGTFSAEQLVFEFPERSHKSVIVAAESGVNTQRLLTAMEELQAQGLQNIKLERPHAR</sequence>
<keyword evidence="3" id="KW-1003">Cell membrane</keyword>
<name>A0A0C5V2S9_9GAMM</name>
<protein>
    <submittedName>
        <fullName evidence="9">Biopolymer transport protein</fullName>
    </submittedName>
</protein>
<dbReference type="HOGENOM" id="CLU_085305_3_5_6"/>
<evidence type="ECO:0000256" key="5">
    <source>
        <dbReference type="ARBA" id="ARBA00022989"/>
    </source>
</evidence>
<keyword evidence="6 8" id="KW-0472">Membrane</keyword>
<dbReference type="PANTHER" id="PTHR30558:SF15">
    <property type="entry name" value="BIOPOLYMER TRANSPORT PROTEIN EXBD1"/>
    <property type="match status" value="1"/>
</dbReference>
<dbReference type="InterPro" id="IPR003400">
    <property type="entry name" value="ExbD"/>
</dbReference>
<evidence type="ECO:0000256" key="6">
    <source>
        <dbReference type="ARBA" id="ARBA00023136"/>
    </source>
</evidence>
<feature type="transmembrane region" description="Helical" evidence="8">
    <location>
        <begin position="12"/>
        <end position="30"/>
    </location>
</feature>
<dbReference type="EMBL" id="CP007142">
    <property type="protein sequence ID" value="AJQ93790.1"/>
    <property type="molecule type" value="Genomic_DNA"/>
</dbReference>
<reference evidence="9 10" key="1">
    <citation type="submission" date="2014-01" db="EMBL/GenBank/DDBJ databases">
        <title>Full genme sequencing of cellulolytic bacterium Gynuella sunshinyii YC6258T gen. nov., sp. nov.</title>
        <authorList>
            <person name="Khan H."/>
            <person name="Chung E.J."/>
            <person name="Chung Y.R."/>
        </authorList>
    </citation>
    <scope>NUCLEOTIDE SEQUENCE [LARGE SCALE GENOMIC DNA]</scope>
    <source>
        <strain evidence="9 10">YC6258</strain>
    </source>
</reference>
<dbReference type="KEGG" id="gsn:YC6258_01746"/>